<dbReference type="Gene3D" id="2.30.110.20">
    <property type="entry name" value="Hcp1-like"/>
    <property type="match status" value="1"/>
</dbReference>
<dbReference type="RefSeq" id="WP_017803014.1">
    <property type="nucleotide sequence ID" value="NZ_JAGGMQ010000001.1"/>
</dbReference>
<dbReference type="Proteomes" id="UP001195624">
    <property type="component" value="Unassembled WGS sequence"/>
</dbReference>
<name>A0ABS4P7J5_9GAMM</name>
<proteinExistence type="predicted"/>
<keyword evidence="2" id="KW-1185">Reference proteome</keyword>
<dbReference type="PANTHER" id="PTHR36152:SF5">
    <property type="entry name" value="PROTEIN HCP1"/>
    <property type="match status" value="1"/>
</dbReference>
<organism evidence="1 2">
    <name type="scientific">Winslowiella toletana</name>
    <dbReference type="NCBI Taxonomy" id="92490"/>
    <lineage>
        <taxon>Bacteria</taxon>
        <taxon>Pseudomonadati</taxon>
        <taxon>Pseudomonadota</taxon>
        <taxon>Gammaproteobacteria</taxon>
        <taxon>Enterobacterales</taxon>
        <taxon>Erwiniaceae</taxon>
        <taxon>Winslowiella</taxon>
    </lineage>
</organism>
<dbReference type="InterPro" id="IPR036624">
    <property type="entry name" value="Hcp1-lik_sf"/>
</dbReference>
<dbReference type="InterPro" id="IPR053165">
    <property type="entry name" value="HSI-I_assembly_Hcp1"/>
</dbReference>
<dbReference type="PANTHER" id="PTHR36152">
    <property type="entry name" value="CYTOPLASMIC PROTEIN-RELATED"/>
    <property type="match status" value="1"/>
</dbReference>
<protein>
    <submittedName>
        <fullName evidence="1">Type VI secretion system secreted protein Hcp</fullName>
    </submittedName>
</protein>
<reference evidence="2" key="2">
    <citation type="submission" date="2023-07" db="EMBL/GenBank/DDBJ databases">
        <title>Genome mining of underrepresented organisms for secondary metabolites.</title>
        <authorList>
            <person name="D'Agostino P.M."/>
        </authorList>
    </citation>
    <scope>NUCLEOTIDE SEQUENCE [LARGE SCALE GENOMIC DNA]</scope>
    <source>
        <strain evidence="2">WS4403</strain>
    </source>
</reference>
<accession>A0ABS4P7J5</accession>
<evidence type="ECO:0000313" key="2">
    <source>
        <dbReference type="Proteomes" id="UP001195624"/>
    </source>
</evidence>
<reference evidence="1 2" key="1">
    <citation type="submission" date="2021-03" db="EMBL/GenBank/DDBJ databases">
        <authorList>
            <person name="D'Agostino P."/>
            <person name="Huntemann M."/>
            <person name="Clum A."/>
            <person name="Spunde A."/>
            <person name="Palaniappan K."/>
            <person name="Ritter S."/>
            <person name="Mikhailova N."/>
            <person name="Chen I.-M."/>
            <person name="Stamatis D."/>
            <person name="Reddy T."/>
            <person name="O'Malley R."/>
            <person name="Daum C."/>
            <person name="Shapiro N."/>
            <person name="Ivanova N."/>
            <person name="Kyrpides N."/>
            <person name="Woyke T."/>
        </authorList>
    </citation>
    <scope>NUCLEOTIDE SEQUENCE [LARGE SCALE GENOMIC DNA]</scope>
    <source>
        <strain evidence="1 2">WS4403</strain>
    </source>
</reference>
<dbReference type="NCBIfam" id="TIGR03344">
    <property type="entry name" value="VI_effect_Hcp1"/>
    <property type="match status" value="1"/>
</dbReference>
<comment type="caution">
    <text evidence="1">The sequence shown here is derived from an EMBL/GenBank/DDBJ whole genome shotgun (WGS) entry which is preliminary data.</text>
</comment>
<gene>
    <name evidence="1" type="ORF">J2125_001815</name>
</gene>
<dbReference type="InterPro" id="IPR008514">
    <property type="entry name" value="T6SS_Hcp"/>
</dbReference>
<evidence type="ECO:0000313" key="1">
    <source>
        <dbReference type="EMBL" id="MBP2168623.1"/>
    </source>
</evidence>
<dbReference type="SUPFAM" id="SSF141452">
    <property type="entry name" value="Hcp1-like"/>
    <property type="match status" value="1"/>
</dbReference>
<dbReference type="EMBL" id="JAGGMQ010000001">
    <property type="protein sequence ID" value="MBP2168623.1"/>
    <property type="molecule type" value="Genomic_DNA"/>
</dbReference>
<sequence>MNSDIYMKIQGIEGESQDANHKGWITISSFEWSANQPVNSQGGTIGRVEYQDLHVQTMVDKATPAIMRYMSNGKPIEKVEISTCHANDGQVEYLRITLQDVLITSAYYHGSGHGSKVAISYKFRAGKVGQQYWEMTASGARGTESASGWDIKKQCDI</sequence>
<dbReference type="Pfam" id="PF05638">
    <property type="entry name" value="T6SS_HCP"/>
    <property type="match status" value="1"/>
</dbReference>